<gene>
    <name evidence="1" type="ORF">GCM10007854_21170</name>
</gene>
<evidence type="ECO:0000313" key="1">
    <source>
        <dbReference type="EMBL" id="GLQ21162.1"/>
    </source>
</evidence>
<evidence type="ECO:0000313" key="2">
    <source>
        <dbReference type="Proteomes" id="UP001161390"/>
    </source>
</evidence>
<dbReference type="Proteomes" id="UP001161390">
    <property type="component" value="Unassembled WGS sequence"/>
</dbReference>
<organism evidence="1 2">
    <name type="scientific">Algimonas porphyrae</name>
    <dbReference type="NCBI Taxonomy" id="1128113"/>
    <lineage>
        <taxon>Bacteria</taxon>
        <taxon>Pseudomonadati</taxon>
        <taxon>Pseudomonadota</taxon>
        <taxon>Alphaproteobacteria</taxon>
        <taxon>Maricaulales</taxon>
        <taxon>Robiginitomaculaceae</taxon>
        <taxon>Algimonas</taxon>
    </lineage>
</organism>
<protein>
    <submittedName>
        <fullName evidence="1">Uncharacterized protein</fullName>
    </submittedName>
</protein>
<comment type="caution">
    <text evidence="1">The sequence shown here is derived from an EMBL/GenBank/DDBJ whole genome shotgun (WGS) entry which is preliminary data.</text>
</comment>
<reference evidence="1" key="2">
    <citation type="submission" date="2023-01" db="EMBL/GenBank/DDBJ databases">
        <title>Draft genome sequence of Algimonas porphyrae strain NBRC 108216.</title>
        <authorList>
            <person name="Sun Q."/>
            <person name="Mori K."/>
        </authorList>
    </citation>
    <scope>NUCLEOTIDE SEQUENCE</scope>
    <source>
        <strain evidence="1">NBRC 108216</strain>
    </source>
</reference>
<reference evidence="1" key="1">
    <citation type="journal article" date="2014" name="Int. J. Syst. Evol. Microbiol.">
        <title>Complete genome of a new Firmicutes species belonging to the dominant human colonic microbiota ('Ruminococcus bicirculans') reveals two chromosomes and a selective capacity to utilize plant glucans.</title>
        <authorList>
            <consortium name="NISC Comparative Sequencing Program"/>
            <person name="Wegmann U."/>
            <person name="Louis P."/>
            <person name="Goesmann A."/>
            <person name="Henrissat B."/>
            <person name="Duncan S.H."/>
            <person name="Flint H.J."/>
        </authorList>
    </citation>
    <scope>NUCLEOTIDE SEQUENCE</scope>
    <source>
        <strain evidence="1">NBRC 108216</strain>
    </source>
</reference>
<accession>A0ABQ5V257</accession>
<name>A0ABQ5V257_9PROT</name>
<keyword evidence="2" id="KW-1185">Reference proteome</keyword>
<dbReference type="RefSeq" id="WP_284372430.1">
    <property type="nucleotide sequence ID" value="NZ_BSNJ01000004.1"/>
</dbReference>
<dbReference type="EMBL" id="BSNJ01000004">
    <property type="protein sequence ID" value="GLQ21162.1"/>
    <property type="molecule type" value="Genomic_DNA"/>
</dbReference>
<sequence>MLRLLFCTAAILPIAIIPWMTSEAETLDPVMGEASYTELVTDPNLDALNDCRVGELPVFFHDALITTHSAEAINAGMKSAEACGDVTVTVIPVLPAYADSQDLNQSDRRTTELVAYVDAAAKTVNASMDIEIVDRPVEDDISTLYINGRAAILRIDPNADAG</sequence>
<proteinExistence type="predicted"/>